<dbReference type="Proteomes" id="UP000294145">
    <property type="component" value="Unassembled WGS sequence"/>
</dbReference>
<feature type="transmembrane region" description="Helical" evidence="1">
    <location>
        <begin position="7"/>
        <end position="29"/>
    </location>
</feature>
<keyword evidence="1" id="KW-0472">Membrane</keyword>
<keyword evidence="1" id="KW-0812">Transmembrane</keyword>
<proteinExistence type="predicted"/>
<organism evidence="2 3">
    <name type="scientific">Vibrio cholerae</name>
    <dbReference type="NCBI Taxonomy" id="666"/>
    <lineage>
        <taxon>Bacteria</taxon>
        <taxon>Pseudomonadati</taxon>
        <taxon>Pseudomonadota</taxon>
        <taxon>Gammaproteobacteria</taxon>
        <taxon>Vibrionales</taxon>
        <taxon>Vibrionaceae</taxon>
        <taxon>Vibrio</taxon>
    </lineage>
</organism>
<sequence length="231" mass="26237">MKFQSILVVLICSITMFICSLTFFFTLGINENIDAVQNKIISAVRVLYPKSGSETQETLEIIAKNKRIASIISYSLSDSQPLSSHYQFVKKLESELRSDIIADMAYDNLKEAGSTTTQMAQLDETRFLFRGRWPLTIKPGSYFFDKPVKRVLFINESFKAPICDTSKGYEPFVIYQSTNQNHSVELIYETKGQTLEFRAIAKDKDGTPILFNSEDRILIDAGCTDPNRPLK</sequence>
<accession>A0A7Z7VLP2</accession>
<protein>
    <submittedName>
        <fullName evidence="2">Uncharacterized protein</fullName>
    </submittedName>
</protein>
<evidence type="ECO:0000313" key="3">
    <source>
        <dbReference type="Proteomes" id="UP000294145"/>
    </source>
</evidence>
<gene>
    <name evidence="2" type="ORF">EYB64_12460</name>
</gene>
<evidence type="ECO:0000313" key="2">
    <source>
        <dbReference type="EMBL" id="TBM41381.1"/>
    </source>
</evidence>
<name>A0A7Z7VLP2_VIBCL</name>
<reference evidence="2 3" key="1">
    <citation type="submission" date="2019-02" db="EMBL/GenBank/DDBJ databases">
        <title>Genomic plasticity associated with the antimicrobial resistance in Vibrio cholerae.</title>
        <authorList>
            <person name="Verma J."/>
            <person name="Bag S."/>
            <person name="Saha B."/>
            <person name="Kumar P."/>
            <person name="Ghosh T.S."/>
            <person name="Dayal M."/>
            <person name="Senapati T."/>
            <person name="Mehra S."/>
            <person name="Dey P."/>
            <person name="Desigamani A."/>
            <person name="Kumar D."/>
            <person name="Rana P."/>
            <person name="Kumar B."/>
            <person name="Maiti T.K."/>
            <person name="Sharma N.C."/>
            <person name="Bhadra R.K."/>
            <person name="Mutreja A."/>
            <person name="Nair G.B."/>
            <person name="Ramamurthy T."/>
            <person name="Das B."/>
        </authorList>
    </citation>
    <scope>NUCLEOTIDE SEQUENCE [LARGE SCALE GENOMIC DNA]</scope>
    <source>
        <strain evidence="2 3">IDH06781</strain>
    </source>
</reference>
<dbReference type="AlphaFoldDB" id="A0A7Z7VLP2"/>
<keyword evidence="1" id="KW-1133">Transmembrane helix</keyword>
<dbReference type="EMBL" id="SISP01000020">
    <property type="protein sequence ID" value="TBM41381.1"/>
    <property type="molecule type" value="Genomic_DNA"/>
</dbReference>
<dbReference type="RefSeq" id="WP_114709168.1">
    <property type="nucleotide sequence ID" value="NZ_JACWKW010000009.1"/>
</dbReference>
<evidence type="ECO:0000256" key="1">
    <source>
        <dbReference type="SAM" id="Phobius"/>
    </source>
</evidence>
<comment type="caution">
    <text evidence="2">The sequence shown here is derived from an EMBL/GenBank/DDBJ whole genome shotgun (WGS) entry which is preliminary data.</text>
</comment>